<dbReference type="EMBL" id="BQKY01000006">
    <property type="protein sequence ID" value="GJN90202.1"/>
    <property type="molecule type" value="Genomic_DNA"/>
</dbReference>
<gene>
    <name evidence="2" type="ORF">Rhopal_003201-T1</name>
</gene>
<evidence type="ECO:0000313" key="2">
    <source>
        <dbReference type="EMBL" id="GJN90202.1"/>
    </source>
</evidence>
<feature type="compositionally biased region" description="Polar residues" evidence="1">
    <location>
        <begin position="42"/>
        <end position="51"/>
    </location>
</feature>
<dbReference type="AlphaFoldDB" id="A0AAV5GME0"/>
<proteinExistence type="predicted"/>
<feature type="compositionally biased region" description="Low complexity" evidence="1">
    <location>
        <begin position="52"/>
        <end position="64"/>
    </location>
</feature>
<feature type="region of interest" description="Disordered" evidence="1">
    <location>
        <begin position="392"/>
        <end position="416"/>
    </location>
</feature>
<evidence type="ECO:0008006" key="4">
    <source>
        <dbReference type="Google" id="ProtNLM"/>
    </source>
</evidence>
<feature type="compositionally biased region" description="Pro residues" evidence="1">
    <location>
        <begin position="87"/>
        <end position="98"/>
    </location>
</feature>
<evidence type="ECO:0000256" key="1">
    <source>
        <dbReference type="SAM" id="MobiDB-lite"/>
    </source>
</evidence>
<accession>A0AAV5GME0</accession>
<evidence type="ECO:0000313" key="3">
    <source>
        <dbReference type="Proteomes" id="UP001342314"/>
    </source>
</evidence>
<feature type="region of interest" description="Disordered" evidence="1">
    <location>
        <begin position="78"/>
        <end position="186"/>
    </location>
</feature>
<keyword evidence="3" id="KW-1185">Reference proteome</keyword>
<protein>
    <recommendedName>
        <fullName evidence="4">Proteophosphoglycan ppg4</fullName>
    </recommendedName>
</protein>
<comment type="caution">
    <text evidence="2">The sequence shown here is derived from an EMBL/GenBank/DDBJ whole genome shotgun (WGS) entry which is preliminary data.</text>
</comment>
<feature type="compositionally biased region" description="Basic and acidic residues" evidence="1">
    <location>
        <begin position="393"/>
        <end position="402"/>
    </location>
</feature>
<feature type="region of interest" description="Disordered" evidence="1">
    <location>
        <begin position="1"/>
        <end position="64"/>
    </location>
</feature>
<dbReference type="Proteomes" id="UP001342314">
    <property type="component" value="Unassembled WGS sequence"/>
</dbReference>
<feature type="compositionally biased region" description="Basic residues" evidence="1">
    <location>
        <begin position="157"/>
        <end position="167"/>
    </location>
</feature>
<organism evidence="2 3">
    <name type="scientific">Rhodotorula paludigena</name>
    <dbReference type="NCBI Taxonomy" id="86838"/>
    <lineage>
        <taxon>Eukaryota</taxon>
        <taxon>Fungi</taxon>
        <taxon>Dikarya</taxon>
        <taxon>Basidiomycota</taxon>
        <taxon>Pucciniomycotina</taxon>
        <taxon>Microbotryomycetes</taxon>
        <taxon>Sporidiobolales</taxon>
        <taxon>Sporidiobolaceae</taxon>
        <taxon>Rhodotorula</taxon>
    </lineage>
</organism>
<reference evidence="2 3" key="1">
    <citation type="submission" date="2021-12" db="EMBL/GenBank/DDBJ databases">
        <title>High titer production of polyol ester of fatty acids by Rhodotorula paludigena BS15 towards product separation-free biomass refinery.</title>
        <authorList>
            <person name="Mano J."/>
            <person name="Ono H."/>
            <person name="Tanaka T."/>
            <person name="Naito K."/>
            <person name="Sushida H."/>
            <person name="Ike M."/>
            <person name="Tokuyasu K."/>
            <person name="Kitaoka M."/>
        </authorList>
    </citation>
    <scope>NUCLEOTIDE SEQUENCE [LARGE SCALE GENOMIC DNA]</scope>
    <source>
        <strain evidence="2 3">BS15</strain>
    </source>
</reference>
<sequence length="464" mass="51104">MEQSDWQTRPVPIDSRVTFSTDACVDDEGLPVTPTDPLPPQLVTQKGSQVVSMSSTRSPPPSSILEIALSSSSLAPFALRPPSRCISPPPSPPTPPTPELRRRQLPEGYEVIPFISSDEDDDGRLSRSLTPPLHDFLSPVPELTPDDDDDEEPVWRTSRRMDHKRRRSKDEPLPPSPPRTPSPQIDSAAFSNVWATAPMRPEGTVSAPPSPSRHPHLDFASFVKAADRKPRLSDGPTARRVCSGSHGCFGYVVEHGGACKWQPHCAWRFAVRTRAIEEGSLRVRKAGEEVVELEFRSLRRPSGREVRERDIEPLESDAQRWEREMGHGLQLSFGPEPPGFSAGAHEDQRVDAARRCDDPHSLDYFEANFQSLPLLRLRHALSLAATFAALPDSTRRRSKDAPKLPSSPCYTPPSARGAGAPAAIGSMVSQQYRLYAMGRAKAQRTGGVGYWEGGTAAWDCLLLD</sequence>
<name>A0AAV5GME0_9BASI</name>